<evidence type="ECO:0000256" key="1">
    <source>
        <dbReference type="SAM" id="MobiDB-lite"/>
    </source>
</evidence>
<evidence type="ECO:0000313" key="2">
    <source>
        <dbReference type="EMBL" id="CAB0003398.1"/>
    </source>
</evidence>
<sequence>MSSTLDGRLTSSAALTWRLPFRQIRTIRAGSWSSTSRPRQPVSCRRAATYASGSSSRWSSPREVSTLLYRKEKAPSL</sequence>
<feature type="non-terminal residue" evidence="2">
    <location>
        <position position="77"/>
    </location>
</feature>
<evidence type="ECO:0000313" key="3">
    <source>
        <dbReference type="Proteomes" id="UP000479000"/>
    </source>
</evidence>
<gene>
    <name evidence="2" type="ORF">NTEN_LOCUS8932</name>
</gene>
<feature type="region of interest" description="Disordered" evidence="1">
    <location>
        <begin position="31"/>
        <end position="60"/>
    </location>
</feature>
<reference evidence="2 3" key="1">
    <citation type="submission" date="2020-02" db="EMBL/GenBank/DDBJ databases">
        <authorList>
            <person name="Ferguson B K."/>
        </authorList>
    </citation>
    <scope>NUCLEOTIDE SEQUENCE [LARGE SCALE GENOMIC DNA]</scope>
</reference>
<protein>
    <submittedName>
        <fullName evidence="2">Uncharacterized protein</fullName>
    </submittedName>
</protein>
<keyword evidence="3" id="KW-1185">Reference proteome</keyword>
<organism evidence="2 3">
    <name type="scientific">Nesidiocoris tenuis</name>
    <dbReference type="NCBI Taxonomy" id="355587"/>
    <lineage>
        <taxon>Eukaryota</taxon>
        <taxon>Metazoa</taxon>
        <taxon>Ecdysozoa</taxon>
        <taxon>Arthropoda</taxon>
        <taxon>Hexapoda</taxon>
        <taxon>Insecta</taxon>
        <taxon>Pterygota</taxon>
        <taxon>Neoptera</taxon>
        <taxon>Paraneoptera</taxon>
        <taxon>Hemiptera</taxon>
        <taxon>Heteroptera</taxon>
        <taxon>Panheteroptera</taxon>
        <taxon>Cimicomorpha</taxon>
        <taxon>Miridae</taxon>
        <taxon>Dicyphina</taxon>
        <taxon>Nesidiocoris</taxon>
    </lineage>
</organism>
<proteinExistence type="predicted"/>
<name>A0A6H5GK63_9HEMI</name>
<accession>A0A6H5GK63</accession>
<dbReference type="AlphaFoldDB" id="A0A6H5GK63"/>
<dbReference type="EMBL" id="CADCXU010013484">
    <property type="protein sequence ID" value="CAB0003398.1"/>
    <property type="molecule type" value="Genomic_DNA"/>
</dbReference>
<dbReference type="Proteomes" id="UP000479000">
    <property type="component" value="Unassembled WGS sequence"/>
</dbReference>